<proteinExistence type="predicted"/>
<dbReference type="Gene3D" id="1.25.40.10">
    <property type="entry name" value="Tetratricopeptide repeat domain"/>
    <property type="match status" value="1"/>
</dbReference>
<reference evidence="1 2" key="1">
    <citation type="submission" date="2018-10" db="EMBL/GenBank/DDBJ databases">
        <title>An updated phylogeny of the Alphaproteobacteria reveals that the parasitic Rickettsiales and Holosporales have independent origins.</title>
        <authorList>
            <person name="Munoz-Gomez S.A."/>
            <person name="Hess S."/>
            <person name="Burger G."/>
            <person name="Lang B.F."/>
            <person name="Susko E."/>
            <person name="Slamovits C.H."/>
            <person name="Roger A.J."/>
        </authorList>
    </citation>
    <scope>NUCLEOTIDE SEQUENCE [LARGE SCALE GENOMIC DNA]</scope>
    <source>
        <strain evidence="1">HOLO01</strain>
    </source>
</reference>
<keyword evidence="2" id="KW-1185">Reference proteome</keyword>
<dbReference type="EMBL" id="SCFB01000006">
    <property type="protein sequence ID" value="RZI45960.1"/>
    <property type="molecule type" value="Genomic_DNA"/>
</dbReference>
<accession>A0A4Q7DHY5</accession>
<dbReference type="Gene3D" id="3.80.10.10">
    <property type="entry name" value="Ribonuclease Inhibitor"/>
    <property type="match status" value="2"/>
</dbReference>
<gene>
    <name evidence="1" type="ORF">EQU50_05885</name>
</gene>
<name>A0A4Q7DHY5_9PROT</name>
<dbReference type="Gene3D" id="3.30.9.10">
    <property type="entry name" value="D-Amino Acid Oxidase, subunit A, domain 2"/>
    <property type="match status" value="1"/>
</dbReference>
<dbReference type="Gene3D" id="3.50.50.60">
    <property type="entry name" value="FAD/NAD(P)-binding domain"/>
    <property type="match status" value="1"/>
</dbReference>
<sequence length="1320" mass="148904">MTIMQGCKNPFAIVVFLTLQLICFMRPCIAADQVTSLMTIIDAAEPLPQPWERLLENLKSQFSEIQEWQNILARAKPENPISIYNVGLSYQELCQQRNVDLDPLTLSDLYKHAIICGAPRAWYSLGLYYKEQKQRQKSENCFLFFAKQKPDRFLDLERRYGKWDNTLPVFWKLWSENNPFSVRLFEDLSAVSPERFHKEAHYIAKSYLIKKGGFPYDQKKAKYWLKISAAAGNLEDAYLLCSLGYKTLGKEKHALQGLIHKVRPLVENPVVQSKYGAKAKIFLTRLLVEYASSPEESRYLQEAFPCLITALEDNDTPQVPLFGGTKNGVTRNFIELEDYRQSAINSARDSKTKYLSLQEAGFTYLEAYNPRQRGMLEKAQEYFLQSYEVIPSLSAQFYATFIQYCLGFDSPRKSPSNSELLKYYQSLLRDVLVKGDATLIRKLIADFSTSQFKDHVSLLAFFYRCGLNAISPSTEHEIYFLKVAAEVEDKMGERMLEGRYPLASTLSPQQKKKLVHSRTHTNEKPKIAIIGGGISGILTAILLAKLSEEGKLAVGEICLIEKNSLLLQGASELASRLHLGSEYPKDSTTASQCLFGATLFRQMFQTDRVLTPVEFNDFLLATESLKSGETDSRLSEAELLNHYEQLNQIYGRYVEQLKAKDSSKDAEKLLFGTLPLFHKLEGAEWEKLGVKHHFASGLRTKERGLQAVGLGAILEYLLDRHKIKVHYGCGVDDVQVLPEGGFAVKSPNHSPIYARYLINAAWENNSYLEWLIKRQVFSASAEVQVDIPRPIKHVFLRSLALIDITSVNLPSNTSFFGLVGKAGGMVSCFNKSFATIFIPQEGFSYQGQYDLSPAGNYPHTLPNQAVSKRASLENERAQVALCNKILEDAQEKYPFLEGAKPLGVVTHTTLSDNNEISVRKHSNAYWVEGTDALQVCAQKLTFAPFVVCQALARLIHDKQREFQSKFDAAETKYLSQFKEGSTVANPNGQPWDACLPDSFTLIKDDSFMRNDEFLDKMRLYAFHRGLPFTIFDESKEARAAKRDFSKQFCLIVQNPNLRNLDLSHHPMTSSFVELLGDFLKDNKTLITIKLGRLQKINDDDDEKESGKILKALSKIPTLKEVTLKGWNLSFSKRYKPLKALVTESKLKSISFEDGVTLTARAIEHLFKEAPQPSSLTHFTFRNGTLNAEALDALLKSTAKLSNLRYLNLPGNNMGQHLKHDVKLLANLISNLFHLQKVDLSGNQLFSIFQSDSPSSNDLPLSLEASPLLSSITSHQALKAADLNNNGPISATLQDRIDYFMWNKSEAAEEVAYLTPASSSC</sequence>
<comment type="caution">
    <text evidence="1">The sequence shown here is derived from an EMBL/GenBank/DDBJ whole genome shotgun (WGS) entry which is preliminary data.</text>
</comment>
<dbReference type="SUPFAM" id="SSF52047">
    <property type="entry name" value="RNI-like"/>
    <property type="match status" value="1"/>
</dbReference>
<dbReference type="SUPFAM" id="SSF81901">
    <property type="entry name" value="HCP-like"/>
    <property type="match status" value="1"/>
</dbReference>
<dbReference type="OrthoDB" id="9815989at2"/>
<organism evidence="1 2">
    <name type="scientific">Candidatus Finniella inopinata</name>
    <dbReference type="NCBI Taxonomy" id="1696036"/>
    <lineage>
        <taxon>Bacteria</taxon>
        <taxon>Pseudomonadati</taxon>
        <taxon>Pseudomonadota</taxon>
        <taxon>Alphaproteobacteria</taxon>
        <taxon>Holosporales</taxon>
        <taxon>Candidatus Paracaedibacteraceae</taxon>
        <taxon>Candidatus Finniella</taxon>
    </lineage>
</organism>
<evidence type="ECO:0000313" key="1">
    <source>
        <dbReference type="EMBL" id="RZI45960.1"/>
    </source>
</evidence>
<dbReference type="InterPro" id="IPR036188">
    <property type="entry name" value="FAD/NAD-bd_sf"/>
</dbReference>
<dbReference type="InterPro" id="IPR011990">
    <property type="entry name" value="TPR-like_helical_dom_sf"/>
</dbReference>
<dbReference type="InterPro" id="IPR032675">
    <property type="entry name" value="LRR_dom_sf"/>
</dbReference>
<dbReference type="SUPFAM" id="SSF51905">
    <property type="entry name" value="FAD/NAD(P)-binding domain"/>
    <property type="match status" value="1"/>
</dbReference>
<dbReference type="Proteomes" id="UP000293550">
    <property type="component" value="Unassembled WGS sequence"/>
</dbReference>
<evidence type="ECO:0000313" key="2">
    <source>
        <dbReference type="Proteomes" id="UP000293550"/>
    </source>
</evidence>
<protein>
    <submittedName>
        <fullName evidence="1">FAD-dependent oxidoreductase</fullName>
    </submittedName>
</protein>